<comment type="subcellular location">
    <subcellularLocation>
        <location evidence="1">Membrane</location>
        <topology evidence="1">Single-pass membrane protein</topology>
    </subcellularLocation>
</comment>
<organism evidence="9 10">
    <name type="scientific">Candidatus Abyssobacteria bacterium SURF_17</name>
    <dbReference type="NCBI Taxonomy" id="2093361"/>
    <lineage>
        <taxon>Bacteria</taxon>
        <taxon>Pseudomonadati</taxon>
        <taxon>Candidatus Hydrogenedentota</taxon>
        <taxon>Candidatus Abyssobacteria</taxon>
    </lineage>
</organism>
<evidence type="ECO:0000256" key="5">
    <source>
        <dbReference type="ARBA" id="ARBA00023136"/>
    </source>
</evidence>
<accession>A0A419F883</accession>
<dbReference type="GO" id="GO:0008233">
    <property type="term" value="F:peptidase activity"/>
    <property type="evidence" value="ECO:0007669"/>
    <property type="project" value="UniProtKB-KW"/>
</dbReference>
<dbReference type="CDD" id="cd03405">
    <property type="entry name" value="SPFH_HflC"/>
    <property type="match status" value="1"/>
</dbReference>
<dbReference type="SUPFAM" id="SSF117892">
    <property type="entry name" value="Band 7/SPFH domain"/>
    <property type="match status" value="1"/>
</dbReference>
<evidence type="ECO:0000256" key="4">
    <source>
        <dbReference type="ARBA" id="ARBA00022989"/>
    </source>
</evidence>
<evidence type="ECO:0000256" key="6">
    <source>
        <dbReference type="PIRNR" id="PIRNR005651"/>
    </source>
</evidence>
<dbReference type="InterPro" id="IPR036013">
    <property type="entry name" value="Band_7/SPFH_dom_sf"/>
</dbReference>
<dbReference type="AlphaFoldDB" id="A0A419F883"/>
<evidence type="ECO:0000256" key="7">
    <source>
        <dbReference type="SAM" id="Phobius"/>
    </source>
</evidence>
<comment type="similarity">
    <text evidence="2 6">Belongs to the band 7/mec-2 family. HflC subfamily.</text>
</comment>
<keyword evidence="3 7" id="KW-0812">Transmembrane</keyword>
<feature type="domain" description="Band 7" evidence="8">
    <location>
        <begin position="44"/>
        <end position="226"/>
    </location>
</feature>
<proteinExistence type="inferred from homology"/>
<evidence type="ECO:0000256" key="3">
    <source>
        <dbReference type="ARBA" id="ARBA00022692"/>
    </source>
</evidence>
<evidence type="ECO:0000256" key="2">
    <source>
        <dbReference type="ARBA" id="ARBA00007862"/>
    </source>
</evidence>
<keyword evidence="4 7" id="KW-1133">Transmembrane helix</keyword>
<gene>
    <name evidence="9" type="primary">hflC</name>
    <name evidence="9" type="ORF">C4532_01880</name>
</gene>
<dbReference type="InterPro" id="IPR010200">
    <property type="entry name" value="HflC"/>
</dbReference>
<comment type="function">
    <text evidence="6">HflC and HflK could regulate a protease.</text>
</comment>
<evidence type="ECO:0000256" key="1">
    <source>
        <dbReference type="ARBA" id="ARBA00004167"/>
    </source>
</evidence>
<evidence type="ECO:0000313" key="9">
    <source>
        <dbReference type="EMBL" id="RJP74590.1"/>
    </source>
</evidence>
<dbReference type="Gene3D" id="3.30.479.30">
    <property type="entry name" value="Band 7 domain"/>
    <property type="match status" value="1"/>
</dbReference>
<comment type="caution">
    <text evidence="9">The sequence shown here is derived from an EMBL/GenBank/DDBJ whole genome shotgun (WGS) entry which is preliminary data.</text>
</comment>
<evidence type="ECO:0000259" key="8">
    <source>
        <dbReference type="SMART" id="SM00244"/>
    </source>
</evidence>
<dbReference type="Pfam" id="PF01145">
    <property type="entry name" value="Band_7"/>
    <property type="match status" value="1"/>
</dbReference>
<dbReference type="EMBL" id="QZKI01000013">
    <property type="protein sequence ID" value="RJP74590.1"/>
    <property type="molecule type" value="Genomic_DNA"/>
</dbReference>
<evidence type="ECO:0000313" key="10">
    <source>
        <dbReference type="Proteomes" id="UP000285961"/>
    </source>
</evidence>
<dbReference type="GO" id="GO:0016020">
    <property type="term" value="C:membrane"/>
    <property type="evidence" value="ECO:0007669"/>
    <property type="project" value="UniProtKB-SubCell"/>
</dbReference>
<dbReference type="Proteomes" id="UP000285961">
    <property type="component" value="Unassembled WGS sequence"/>
</dbReference>
<dbReference type="PANTHER" id="PTHR42911">
    <property type="entry name" value="MODULATOR OF FTSH PROTEASE HFLC"/>
    <property type="match status" value="1"/>
</dbReference>
<name>A0A419F883_9BACT</name>
<feature type="transmembrane region" description="Helical" evidence="7">
    <location>
        <begin position="7"/>
        <end position="27"/>
    </location>
</feature>
<dbReference type="PIRSF" id="PIRSF005651">
    <property type="entry name" value="HflC"/>
    <property type="match status" value="1"/>
</dbReference>
<dbReference type="SMART" id="SM00244">
    <property type="entry name" value="PHB"/>
    <property type="match status" value="1"/>
</dbReference>
<keyword evidence="9" id="KW-0645">Protease</keyword>
<dbReference type="PANTHER" id="PTHR42911:SF1">
    <property type="entry name" value="MODULATOR OF FTSH PROTEASE HFLC"/>
    <property type="match status" value="1"/>
</dbReference>
<protein>
    <recommendedName>
        <fullName evidence="6">Protein HflC</fullName>
    </recommendedName>
</protein>
<reference evidence="9 10" key="1">
    <citation type="journal article" date="2017" name="ISME J.">
        <title>Energy and carbon metabolisms in a deep terrestrial subsurface fluid microbial community.</title>
        <authorList>
            <person name="Momper L."/>
            <person name="Jungbluth S.P."/>
            <person name="Lee M.D."/>
            <person name="Amend J.P."/>
        </authorList>
    </citation>
    <scope>NUCLEOTIDE SEQUENCE [LARGE SCALE GENOMIC DNA]</scope>
    <source>
        <strain evidence="9">SURF_17</strain>
    </source>
</reference>
<dbReference type="InterPro" id="IPR001107">
    <property type="entry name" value="Band_7"/>
</dbReference>
<keyword evidence="9" id="KW-0378">Hydrolase</keyword>
<sequence length="325" mass="36893">MKRPVAVIAVIAVVFGIILLSGAFFIVDETKQAVITFFGEPVIIILGSLPEEMRADFDKALRAYEQEKKTDLTVKQGAGLYMKIPFLQKVIIMEDRVLEYDSQPTDIVTKDKKHLLVDNFARWRIVNSLWFIQTVRTEHGAQARLDDIIYSVLREELAKSNLVEIVRTENIPTLKEQITTGREAIMNAVTKKADDASRRYGIQVIDVRIKRADLPQENLNAIFDRMIAERARISKQYRSEGEEEAAKIRAETDKTVKIMLADAYKEAETTKGRGDAQAAAIYAQAYAAHEEFYKFLQSLEVIEKSSSEKDQLIMSTSGGVYEYLK</sequence>
<dbReference type="GO" id="GO:0006508">
    <property type="term" value="P:proteolysis"/>
    <property type="evidence" value="ECO:0007669"/>
    <property type="project" value="UniProtKB-KW"/>
</dbReference>
<dbReference type="NCBIfam" id="TIGR01932">
    <property type="entry name" value="hflC"/>
    <property type="match status" value="1"/>
</dbReference>
<keyword evidence="5 7" id="KW-0472">Membrane</keyword>